<evidence type="ECO:0000313" key="4">
    <source>
        <dbReference type="Proteomes" id="UP001353858"/>
    </source>
</evidence>
<protein>
    <recommendedName>
        <fullName evidence="2">SWIM-type domain-containing protein</fullName>
    </recommendedName>
</protein>
<dbReference type="GO" id="GO:0097196">
    <property type="term" value="C:Shu complex"/>
    <property type="evidence" value="ECO:0007669"/>
    <property type="project" value="TreeGrafter"/>
</dbReference>
<dbReference type="EMBL" id="JARPUR010000004">
    <property type="protein sequence ID" value="KAK4878472.1"/>
    <property type="molecule type" value="Genomic_DNA"/>
</dbReference>
<keyword evidence="4" id="KW-1185">Reference proteome</keyword>
<proteinExistence type="predicted"/>
<name>A0AAN7P7C5_9COLE</name>
<feature type="domain" description="SWIM-type" evidence="2">
    <location>
        <begin position="75"/>
        <end position="113"/>
    </location>
</feature>
<dbReference type="GO" id="GO:0008270">
    <property type="term" value="F:zinc ion binding"/>
    <property type="evidence" value="ECO:0007669"/>
    <property type="project" value="UniProtKB-KW"/>
</dbReference>
<dbReference type="InterPro" id="IPR007527">
    <property type="entry name" value="Znf_SWIM"/>
</dbReference>
<evidence type="ECO:0000313" key="3">
    <source>
        <dbReference type="EMBL" id="KAK4878472.1"/>
    </source>
</evidence>
<dbReference type="GO" id="GO:0000724">
    <property type="term" value="P:double-strand break repair via homologous recombination"/>
    <property type="evidence" value="ECO:0007669"/>
    <property type="project" value="TreeGrafter"/>
</dbReference>
<dbReference type="Proteomes" id="UP001353858">
    <property type="component" value="Unassembled WGS sequence"/>
</dbReference>
<evidence type="ECO:0000259" key="2">
    <source>
        <dbReference type="PROSITE" id="PS50966"/>
    </source>
</evidence>
<accession>A0AAN7P7C5</accession>
<dbReference type="PROSITE" id="PS50966">
    <property type="entry name" value="ZF_SWIM"/>
    <property type="match status" value="1"/>
</dbReference>
<gene>
    <name evidence="3" type="ORF">RN001_010978</name>
</gene>
<reference evidence="4" key="1">
    <citation type="submission" date="2023-01" db="EMBL/GenBank/DDBJ databases">
        <title>Key to firefly adult light organ development and bioluminescence: homeobox transcription factors regulate luciferase expression and transportation to peroxisome.</title>
        <authorList>
            <person name="Fu X."/>
        </authorList>
    </citation>
    <scope>NUCLEOTIDE SEQUENCE [LARGE SCALE GENOMIC DNA]</scope>
</reference>
<sequence>MLLVPKLAFDLLSDAEEAYKEFGKFSDETLQVLYDVFNNTFSKAVEFLETGEALQYETAKGTRRLLKVSDKHELYMLFPDINFCYCPVFKHQVLKQQKLITCKHVLVAKLAKIQNIIRSEVVTDSQLVDLLNETIEYVRN</sequence>
<evidence type="ECO:0000256" key="1">
    <source>
        <dbReference type="PROSITE-ProRule" id="PRU00325"/>
    </source>
</evidence>
<comment type="caution">
    <text evidence="3">The sequence shown here is derived from an EMBL/GenBank/DDBJ whole genome shotgun (WGS) entry which is preliminary data.</text>
</comment>
<dbReference type="PANTHER" id="PTHR28498:SF1">
    <property type="entry name" value="ZINC FINGER SWIM DOMAIN-CONTAINING PROTEIN 7"/>
    <property type="match status" value="1"/>
</dbReference>
<keyword evidence="1" id="KW-0863">Zinc-finger</keyword>
<organism evidence="3 4">
    <name type="scientific">Aquatica leii</name>
    <dbReference type="NCBI Taxonomy" id="1421715"/>
    <lineage>
        <taxon>Eukaryota</taxon>
        <taxon>Metazoa</taxon>
        <taxon>Ecdysozoa</taxon>
        <taxon>Arthropoda</taxon>
        <taxon>Hexapoda</taxon>
        <taxon>Insecta</taxon>
        <taxon>Pterygota</taxon>
        <taxon>Neoptera</taxon>
        <taxon>Endopterygota</taxon>
        <taxon>Coleoptera</taxon>
        <taxon>Polyphaga</taxon>
        <taxon>Elateriformia</taxon>
        <taxon>Elateroidea</taxon>
        <taxon>Lampyridae</taxon>
        <taxon>Luciolinae</taxon>
        <taxon>Aquatica</taxon>
    </lineage>
</organism>
<keyword evidence="1" id="KW-0479">Metal-binding</keyword>
<dbReference type="AlphaFoldDB" id="A0AAN7P7C5"/>
<dbReference type="PANTHER" id="PTHR28498">
    <property type="entry name" value="ZINC FINGER SWIM DOMAIN-CONTAINING PROTEIN 7"/>
    <property type="match status" value="1"/>
</dbReference>
<keyword evidence="1" id="KW-0862">Zinc</keyword>